<dbReference type="GO" id="GO:0032259">
    <property type="term" value="P:methylation"/>
    <property type="evidence" value="ECO:0007669"/>
    <property type="project" value="UniProtKB-KW"/>
</dbReference>
<evidence type="ECO:0000256" key="7">
    <source>
        <dbReference type="ARBA" id="ARBA00048612"/>
    </source>
</evidence>
<dbReference type="FunFam" id="3.40.50.12710:FF:000001">
    <property type="entry name" value="Protein arginine methyltransferase NDUFAF7"/>
    <property type="match status" value="1"/>
</dbReference>
<evidence type="ECO:0000256" key="9">
    <source>
        <dbReference type="RuleBase" id="RU364114"/>
    </source>
</evidence>
<dbReference type="AlphaFoldDB" id="A0A8T2RXJ2"/>
<evidence type="ECO:0000256" key="6">
    <source>
        <dbReference type="ARBA" id="ARBA00023128"/>
    </source>
</evidence>
<dbReference type="Proteomes" id="UP000825935">
    <property type="component" value="Chromosome 24"/>
</dbReference>
<dbReference type="GO" id="GO:0035243">
    <property type="term" value="F:protein-arginine omega-N symmetric methyltransferase activity"/>
    <property type="evidence" value="ECO:0007669"/>
    <property type="project" value="UniProtKB-EC"/>
</dbReference>
<dbReference type="GO" id="GO:0032981">
    <property type="term" value="P:mitochondrial respiratory chain complex I assembly"/>
    <property type="evidence" value="ECO:0007669"/>
    <property type="project" value="TreeGrafter"/>
</dbReference>
<comment type="caution">
    <text evidence="10">The sequence shown here is derived from an EMBL/GenBank/DDBJ whole genome shotgun (WGS) entry which is preliminary data.</text>
</comment>
<dbReference type="PANTHER" id="PTHR12049">
    <property type="entry name" value="PROTEIN ARGININE METHYLTRANSFERASE NDUFAF7, MITOCHONDRIAL"/>
    <property type="match status" value="1"/>
</dbReference>
<dbReference type="InterPro" id="IPR003788">
    <property type="entry name" value="NDUFAF7"/>
</dbReference>
<reference evidence="10" key="1">
    <citation type="submission" date="2021-08" db="EMBL/GenBank/DDBJ databases">
        <title>WGS assembly of Ceratopteris richardii.</title>
        <authorList>
            <person name="Marchant D.B."/>
            <person name="Chen G."/>
            <person name="Jenkins J."/>
            <person name="Shu S."/>
            <person name="Leebens-Mack J."/>
            <person name="Grimwood J."/>
            <person name="Schmutz J."/>
            <person name="Soltis P."/>
            <person name="Soltis D."/>
            <person name="Chen Z.-H."/>
        </authorList>
    </citation>
    <scope>NUCLEOTIDE SEQUENCE</scope>
    <source>
        <strain evidence="10">Whitten #5841</strain>
        <tissue evidence="10">Leaf</tissue>
    </source>
</reference>
<evidence type="ECO:0000256" key="1">
    <source>
        <dbReference type="ARBA" id="ARBA00004173"/>
    </source>
</evidence>
<gene>
    <name evidence="10" type="ORF">KP509_24G070300</name>
</gene>
<proteinExistence type="inferred from homology"/>
<name>A0A8T2RXJ2_CERRI</name>
<accession>A0A8T2RXJ2</accession>
<evidence type="ECO:0000256" key="2">
    <source>
        <dbReference type="ARBA" id="ARBA00005891"/>
    </source>
</evidence>
<keyword evidence="6 9" id="KW-0496">Mitochondrion</keyword>
<evidence type="ECO:0000313" key="11">
    <source>
        <dbReference type="Proteomes" id="UP000825935"/>
    </source>
</evidence>
<dbReference type="OMA" id="YYHPQRN"/>
<dbReference type="InterPro" id="IPR038375">
    <property type="entry name" value="NDUFAF7_sf"/>
</dbReference>
<dbReference type="PANTHER" id="PTHR12049:SF7">
    <property type="entry name" value="PROTEIN ARGININE METHYLTRANSFERASE NDUFAF7, MITOCHONDRIAL"/>
    <property type="match status" value="1"/>
</dbReference>
<dbReference type="SUPFAM" id="SSF53335">
    <property type="entry name" value="S-adenosyl-L-methionine-dependent methyltransferases"/>
    <property type="match status" value="1"/>
</dbReference>
<evidence type="ECO:0000256" key="5">
    <source>
        <dbReference type="ARBA" id="ARBA00022946"/>
    </source>
</evidence>
<comment type="catalytic activity">
    <reaction evidence="7 9">
        <text>L-arginyl-[protein] + 2 S-adenosyl-L-methionine = N(omega),N(omega)'-dimethyl-L-arginyl-[protein] + 2 S-adenosyl-L-homocysteine + 2 H(+)</text>
        <dbReference type="Rhea" id="RHEA:48108"/>
        <dbReference type="Rhea" id="RHEA-COMP:10532"/>
        <dbReference type="Rhea" id="RHEA-COMP:11992"/>
        <dbReference type="ChEBI" id="CHEBI:15378"/>
        <dbReference type="ChEBI" id="CHEBI:29965"/>
        <dbReference type="ChEBI" id="CHEBI:57856"/>
        <dbReference type="ChEBI" id="CHEBI:59789"/>
        <dbReference type="ChEBI" id="CHEBI:88221"/>
        <dbReference type="EC" id="2.1.1.320"/>
    </reaction>
</comment>
<organism evidence="10 11">
    <name type="scientific">Ceratopteris richardii</name>
    <name type="common">Triangle waterfern</name>
    <dbReference type="NCBI Taxonomy" id="49495"/>
    <lineage>
        <taxon>Eukaryota</taxon>
        <taxon>Viridiplantae</taxon>
        <taxon>Streptophyta</taxon>
        <taxon>Embryophyta</taxon>
        <taxon>Tracheophyta</taxon>
        <taxon>Polypodiopsida</taxon>
        <taxon>Polypodiidae</taxon>
        <taxon>Polypodiales</taxon>
        <taxon>Pteridineae</taxon>
        <taxon>Pteridaceae</taxon>
        <taxon>Parkerioideae</taxon>
        <taxon>Ceratopteris</taxon>
    </lineage>
</organism>
<keyword evidence="11" id="KW-1185">Reference proteome</keyword>
<comment type="subcellular location">
    <subcellularLocation>
        <location evidence="1 9">Mitochondrion</location>
    </subcellularLocation>
</comment>
<dbReference type="EC" id="2.1.1.320" evidence="9"/>
<dbReference type="Gene3D" id="3.40.50.12710">
    <property type="match status" value="1"/>
</dbReference>
<evidence type="ECO:0000256" key="8">
    <source>
        <dbReference type="ARBA" id="ARBA00054758"/>
    </source>
</evidence>
<comment type="similarity">
    <text evidence="2 9">Belongs to the NDUFAF7 family.</text>
</comment>
<keyword evidence="3 9" id="KW-0489">Methyltransferase</keyword>
<dbReference type="Pfam" id="PF02636">
    <property type="entry name" value="Methyltransf_28"/>
    <property type="match status" value="1"/>
</dbReference>
<dbReference type="InterPro" id="IPR029063">
    <property type="entry name" value="SAM-dependent_MTases_sf"/>
</dbReference>
<keyword evidence="5" id="KW-0809">Transit peptide</keyword>
<evidence type="ECO:0000256" key="4">
    <source>
        <dbReference type="ARBA" id="ARBA00022679"/>
    </source>
</evidence>
<dbReference type="EMBL" id="CM035429">
    <property type="protein sequence ID" value="KAH7300591.1"/>
    <property type="molecule type" value="Genomic_DNA"/>
</dbReference>
<dbReference type="OrthoDB" id="438553at2759"/>
<comment type="function">
    <text evidence="8">Arginine methyltransferase involved in the assembly or stability of mitochondrial NADH:ubiquinone oxidoreductase complex (complex I). Acts by mediating symmetric dimethylation of 'Arg-118' of NDUFS2 after it assembles into the complex I, stabilizing the early intermediate complex.</text>
</comment>
<evidence type="ECO:0000256" key="3">
    <source>
        <dbReference type="ARBA" id="ARBA00022603"/>
    </source>
</evidence>
<keyword evidence="4 9" id="KW-0808">Transferase</keyword>
<evidence type="ECO:0000313" key="10">
    <source>
        <dbReference type="EMBL" id="KAH7300591.1"/>
    </source>
</evidence>
<protein>
    <recommendedName>
        <fullName evidence="9">Protein arginine methyltransferase NDUFAF7</fullName>
        <ecNumber evidence="9">2.1.1.320</ecNumber>
    </recommendedName>
</protein>
<dbReference type="GO" id="GO:0005739">
    <property type="term" value="C:mitochondrion"/>
    <property type="evidence" value="ECO:0007669"/>
    <property type="project" value="UniProtKB-SubCell"/>
</dbReference>
<sequence>MAAGFCVHKGIRSLRNLRVSNRIFPRASTFCSAPDNETVHATHRQEQEVFISIDRSNLFTPPEHSHEKKIDESPMVKHIKSLIRFRGGPITVADYMEEVLTNPIAGFYMNRDVFGSEGDFVTSPDVSQMFGELIGIWGLCLWQQMGQPKEVNVIELGPGRGTLMADFLRGISKFKEFMNSISVHLVECSPTLRKVQQKALGVPVETSADSVCQVDKVPKKTISASFGVGVTWHADMDQVPRGVPSIIIAHEFFDALPIHQFQKGDRGWCEKLVDVDESSEHGLRFVLSPGPTTASRLYLAKRFKWASLEEKESLSHAEVCPQALKLMQEIAKRVGEDGGGALIIDYGEDKIVSDSLQAIQKHNFVHVLHDPGKADLSAYVDFAALKHIVRENAVGAGVYGPITQSTFLGLLGINFRVEALLERAEDEQVESLKSGYWKLVGEGSAPWWEGEESLAPVGMGSRYKVLAVVKGSQGVPQCFQ</sequence>